<dbReference type="GO" id="GO:0004540">
    <property type="term" value="F:RNA nuclease activity"/>
    <property type="evidence" value="ECO:0007669"/>
    <property type="project" value="InterPro"/>
</dbReference>
<dbReference type="Gene3D" id="3.40.50.1010">
    <property type="entry name" value="5'-nuclease"/>
    <property type="match status" value="1"/>
</dbReference>
<dbReference type="InterPro" id="IPR002716">
    <property type="entry name" value="PIN_dom"/>
</dbReference>
<evidence type="ECO:0000256" key="5">
    <source>
        <dbReference type="HAMAP-Rule" id="MF_00265"/>
    </source>
</evidence>
<evidence type="ECO:0000256" key="3">
    <source>
        <dbReference type="ARBA" id="ARBA00022723"/>
    </source>
</evidence>
<dbReference type="KEGG" id="hhk:HH1059_03750"/>
<proteinExistence type="inferred from homology"/>
<accession>A0A0X8X7H9</accession>
<feature type="binding site" evidence="5">
    <location>
        <position position="110"/>
    </location>
    <ligand>
        <name>Mg(2+)</name>
        <dbReference type="ChEBI" id="CHEBI:18420"/>
    </ligand>
</feature>
<dbReference type="Proteomes" id="UP000218890">
    <property type="component" value="Chromosome"/>
</dbReference>
<evidence type="ECO:0000259" key="6">
    <source>
        <dbReference type="Pfam" id="PF01850"/>
    </source>
</evidence>
<comment type="similarity">
    <text evidence="5">Belongs to the PINc/VapC protein family.</text>
</comment>
<keyword evidence="1 5" id="KW-1277">Toxin-antitoxin system</keyword>
<dbReference type="HAMAP" id="MF_00265">
    <property type="entry name" value="VapC_Nob1"/>
    <property type="match status" value="1"/>
</dbReference>
<dbReference type="Pfam" id="PF01850">
    <property type="entry name" value="PIN"/>
    <property type="match status" value="1"/>
</dbReference>
<evidence type="ECO:0000313" key="7">
    <source>
        <dbReference type="EMBL" id="BAU57052.1"/>
    </source>
</evidence>
<dbReference type="OrthoDB" id="7062868at2"/>
<keyword evidence="3 5" id="KW-0479">Metal-binding</keyword>
<reference evidence="7" key="1">
    <citation type="submission" date="2016-02" db="EMBL/GenBank/DDBJ databases">
        <title>Halorhodospira halochloris DSM-1059 complete genome, version 2.</title>
        <authorList>
            <person name="Tsukatani Y."/>
        </authorList>
    </citation>
    <scope>NUCLEOTIDE SEQUENCE</scope>
    <source>
        <strain evidence="7">DSM 1059</strain>
    </source>
</reference>
<dbReference type="GO" id="GO:0000287">
    <property type="term" value="F:magnesium ion binding"/>
    <property type="evidence" value="ECO:0007669"/>
    <property type="project" value="UniProtKB-UniRule"/>
</dbReference>
<comment type="function">
    <text evidence="5">Toxic component of a toxin-antitoxin (TA) system. An RNase.</text>
</comment>
<evidence type="ECO:0000256" key="2">
    <source>
        <dbReference type="ARBA" id="ARBA00022722"/>
    </source>
</evidence>
<dbReference type="InterPro" id="IPR022907">
    <property type="entry name" value="VapC_family"/>
</dbReference>
<dbReference type="EMBL" id="AP017372">
    <property type="protein sequence ID" value="BAU57052.1"/>
    <property type="molecule type" value="Genomic_DNA"/>
</dbReference>
<protein>
    <recommendedName>
        <fullName evidence="5">Ribonuclease VapC</fullName>
        <shortName evidence="5">RNase VapC</shortName>
        <ecNumber evidence="5">3.1.-.-</ecNumber>
    </recommendedName>
    <alternativeName>
        <fullName evidence="5">Toxin VapC</fullName>
    </alternativeName>
</protein>
<keyword evidence="8" id="KW-1185">Reference proteome</keyword>
<dbReference type="EC" id="3.1.-.-" evidence="5"/>
<feature type="domain" description="PIN" evidence="6">
    <location>
        <begin position="7"/>
        <end position="135"/>
    </location>
</feature>
<comment type="cofactor">
    <cofactor evidence="5">
        <name>Mg(2+)</name>
        <dbReference type="ChEBI" id="CHEBI:18420"/>
    </cofactor>
</comment>
<keyword evidence="5" id="KW-0460">Magnesium</keyword>
<keyword evidence="4 5" id="KW-0378">Hydrolase</keyword>
<dbReference type="SUPFAM" id="SSF88723">
    <property type="entry name" value="PIN domain-like"/>
    <property type="match status" value="1"/>
</dbReference>
<dbReference type="GO" id="GO:0090729">
    <property type="term" value="F:toxin activity"/>
    <property type="evidence" value="ECO:0007669"/>
    <property type="project" value="UniProtKB-KW"/>
</dbReference>
<dbReference type="AlphaFoldDB" id="A0A0X8X7H9"/>
<sequence length="146" mass="16289">MDDNALFVDTNVLVYANIGEAPLHTQALGKLKVARQQGRALWISRQILREFAAVRSRPQPFAHAATPEIIVQRLRYFEEHFEVADDTGAVAEHLQALMTDFSIGGKQVHDANIVATMMAVGVPALLTHNVTDFKRFENYISIESIT</sequence>
<evidence type="ECO:0000313" key="8">
    <source>
        <dbReference type="Proteomes" id="UP000218890"/>
    </source>
</evidence>
<keyword evidence="2 5" id="KW-0540">Nuclease</keyword>
<organism evidence="7 8">
    <name type="scientific">Halorhodospira halochloris</name>
    <name type="common">Ectothiorhodospira halochloris</name>
    <dbReference type="NCBI Taxonomy" id="1052"/>
    <lineage>
        <taxon>Bacteria</taxon>
        <taxon>Pseudomonadati</taxon>
        <taxon>Pseudomonadota</taxon>
        <taxon>Gammaproteobacteria</taxon>
        <taxon>Chromatiales</taxon>
        <taxon>Ectothiorhodospiraceae</taxon>
        <taxon>Halorhodospira</taxon>
    </lineage>
</organism>
<name>A0A0X8X7H9_HALHR</name>
<dbReference type="InterPro" id="IPR029060">
    <property type="entry name" value="PIN-like_dom_sf"/>
</dbReference>
<dbReference type="GO" id="GO:0016787">
    <property type="term" value="F:hydrolase activity"/>
    <property type="evidence" value="ECO:0007669"/>
    <property type="project" value="UniProtKB-KW"/>
</dbReference>
<dbReference type="RefSeq" id="WP_096407624.1">
    <property type="nucleotide sequence ID" value="NZ_AP017372.2"/>
</dbReference>
<keyword evidence="5" id="KW-0800">Toxin</keyword>
<feature type="binding site" evidence="5">
    <location>
        <position position="9"/>
    </location>
    <ligand>
        <name>Mg(2+)</name>
        <dbReference type="ChEBI" id="CHEBI:18420"/>
    </ligand>
</feature>
<gene>
    <name evidence="5" type="primary">vapC</name>
    <name evidence="7" type="synonym">vapC_2</name>
    <name evidence="7" type="ORF">HH1059_03750</name>
</gene>
<evidence type="ECO:0000256" key="4">
    <source>
        <dbReference type="ARBA" id="ARBA00022801"/>
    </source>
</evidence>
<evidence type="ECO:0000256" key="1">
    <source>
        <dbReference type="ARBA" id="ARBA00022649"/>
    </source>
</evidence>